<evidence type="ECO:0000313" key="6">
    <source>
        <dbReference type="EMBL" id="WPG99768.1"/>
    </source>
</evidence>
<dbReference type="PANTHER" id="PTHR19211">
    <property type="entry name" value="ATP-BINDING TRANSPORT PROTEIN-RELATED"/>
    <property type="match status" value="1"/>
</dbReference>
<feature type="region of interest" description="Disordered" evidence="4">
    <location>
        <begin position="679"/>
        <end position="708"/>
    </location>
</feature>
<accession>A0AAQ3M1I7</accession>
<protein>
    <submittedName>
        <fullName evidence="6">AAA+ ATPase domain, ABC transporter, P-loop containing nucleoside triphosphate hydrolase</fullName>
    </submittedName>
</protein>
<dbReference type="EMBL" id="CP138582">
    <property type="protein sequence ID" value="WPG99768.1"/>
    <property type="molecule type" value="Genomic_DNA"/>
</dbReference>
<dbReference type="InterPro" id="IPR003439">
    <property type="entry name" value="ABC_transporter-like_ATP-bd"/>
</dbReference>
<evidence type="ECO:0000259" key="5">
    <source>
        <dbReference type="PROSITE" id="PS50893"/>
    </source>
</evidence>
<keyword evidence="6" id="KW-0378">Hydrolase</keyword>
<feature type="region of interest" description="Disordered" evidence="4">
    <location>
        <begin position="1"/>
        <end position="29"/>
    </location>
</feature>
<dbReference type="PROSITE" id="PS00211">
    <property type="entry name" value="ABC_TRANSPORTER_1"/>
    <property type="match status" value="1"/>
</dbReference>
<dbReference type="SMART" id="SM00382">
    <property type="entry name" value="AAA"/>
    <property type="match status" value="2"/>
</dbReference>
<reference evidence="6 7" key="1">
    <citation type="submission" date="2023-11" db="EMBL/GenBank/DDBJ databases">
        <title>An acidophilic fungus is an integral part of prey digestion in a carnivorous sundew plant.</title>
        <authorList>
            <person name="Tsai I.J."/>
        </authorList>
    </citation>
    <scope>NUCLEOTIDE SEQUENCE [LARGE SCALE GENOMIC DNA]</scope>
    <source>
        <strain evidence="6">169a</strain>
    </source>
</reference>
<dbReference type="InterPro" id="IPR017871">
    <property type="entry name" value="ABC_transporter-like_CS"/>
</dbReference>
<evidence type="ECO:0000313" key="7">
    <source>
        <dbReference type="Proteomes" id="UP001303373"/>
    </source>
</evidence>
<evidence type="ECO:0000256" key="4">
    <source>
        <dbReference type="SAM" id="MobiDB-lite"/>
    </source>
</evidence>
<evidence type="ECO:0000256" key="2">
    <source>
        <dbReference type="ARBA" id="ARBA00022741"/>
    </source>
</evidence>
<dbReference type="InterPro" id="IPR027417">
    <property type="entry name" value="P-loop_NTPase"/>
</dbReference>
<evidence type="ECO:0000256" key="1">
    <source>
        <dbReference type="ARBA" id="ARBA00022737"/>
    </source>
</evidence>
<dbReference type="FunFam" id="3.40.50.300:FF:000011">
    <property type="entry name" value="Putative ABC transporter ATP-binding component"/>
    <property type="match status" value="1"/>
</dbReference>
<dbReference type="GO" id="GO:0005524">
    <property type="term" value="F:ATP binding"/>
    <property type="evidence" value="ECO:0007669"/>
    <property type="project" value="UniProtKB-KW"/>
</dbReference>
<evidence type="ECO:0000256" key="3">
    <source>
        <dbReference type="ARBA" id="ARBA00022840"/>
    </source>
</evidence>
<dbReference type="SUPFAM" id="SSF52540">
    <property type="entry name" value="P-loop containing nucleoside triphosphate hydrolases"/>
    <property type="match status" value="2"/>
</dbReference>
<keyword evidence="2" id="KW-0547">Nucleotide-binding</keyword>
<feature type="compositionally biased region" description="Polar residues" evidence="4">
    <location>
        <begin position="10"/>
        <end position="24"/>
    </location>
</feature>
<dbReference type="PANTHER" id="PTHR19211:SF135">
    <property type="entry name" value="ATPASE, PUTATIVE (AFU_ORTHOLOGUE AFUA_1G16440)-RELATED"/>
    <property type="match status" value="1"/>
</dbReference>
<feature type="domain" description="ABC transporter" evidence="5">
    <location>
        <begin position="472"/>
        <end position="705"/>
    </location>
</feature>
<dbReference type="Gene3D" id="3.40.50.300">
    <property type="entry name" value="P-loop containing nucleotide triphosphate hydrolases"/>
    <property type="match status" value="3"/>
</dbReference>
<gene>
    <name evidence="6" type="ORF">R9X50_00258700</name>
</gene>
<dbReference type="CDD" id="cd03221">
    <property type="entry name" value="ABCF_EF-3"/>
    <property type="match status" value="1"/>
</dbReference>
<feature type="compositionally biased region" description="Acidic residues" evidence="4">
    <location>
        <begin position="687"/>
        <end position="702"/>
    </location>
</feature>
<keyword evidence="1" id="KW-0677">Repeat</keyword>
<organism evidence="6 7">
    <name type="scientific">Acrodontium crateriforme</name>
    <dbReference type="NCBI Taxonomy" id="150365"/>
    <lineage>
        <taxon>Eukaryota</taxon>
        <taxon>Fungi</taxon>
        <taxon>Dikarya</taxon>
        <taxon>Ascomycota</taxon>
        <taxon>Pezizomycotina</taxon>
        <taxon>Dothideomycetes</taxon>
        <taxon>Dothideomycetidae</taxon>
        <taxon>Mycosphaerellales</taxon>
        <taxon>Teratosphaeriaceae</taxon>
        <taxon>Acrodontium</taxon>
    </lineage>
</organism>
<dbReference type="Proteomes" id="UP001303373">
    <property type="component" value="Chromosome 3"/>
</dbReference>
<dbReference type="InterPro" id="IPR050611">
    <property type="entry name" value="ABCF"/>
</dbReference>
<dbReference type="AlphaFoldDB" id="A0AAQ3M1I7"/>
<name>A0AAQ3M1I7_9PEZI</name>
<dbReference type="Pfam" id="PF00005">
    <property type="entry name" value="ABC_tran"/>
    <property type="match status" value="2"/>
</dbReference>
<sequence>MPKKSKDSETQASSSGKLTVTDQQSRFHTEAADHSNLKEIIVKDLSISIGNREILSHADLQLQTGRHYVLVGRNGTGKSTLLHAIATDQIPSIPRTVQVLLLGQTRVELEDEVAALSLSEQTVLQFVLKSDTKRERLLHEAALLSAALDGKDGAFAPVKVWRLLKHQRLEAEVAEASMIATKRSGARGMKARKVLIKLEEDLKESEAILRQDPKDVDLTVVGLETQQAAEMLAEVQASLELMDAPAAESKARNVLLGLGFSPESIDAPMRQLSGGWKTRCSMACALTQTSDILLLDEPTNFLDLPSIIWLEQYIANLPETTTVVVVTHDRAFADSVADNLLVLRNMVLETFKGNLSNYELQRYKQFKYTTRMKEANDKQKKHIQSSIENHVRAAKKSGDDKRMKQAVSRKKKLDDRMGIEVSAKGTRFKLNRDLVGFHLKSRADIEVTKFDPHVSMSFPTETTDLRFPGALVSLENVCFSYVVEKKRVPILKDINLTIHPGDRVGVAGLNGAGKSTLVSLIMSSTGETSKALTPSSGTITKHTRAKFGLFSQQAVEDLATLAADKPEMTALSHIMEIAGPDIKEQEARGLLAALGLAGKTASDVPVALLSGGQKVRLALAEVLRVPPHLLILDEVTTHLDADTIQALVVALKSYDGAVLVVTHDRFFMRCVVEGESPKSIAQSYKDDDGEDDDEESSDDEEGESKPGIVYRLSKGKLLKLEHGMEQYETIASKASSKLGKA</sequence>
<dbReference type="PROSITE" id="PS50893">
    <property type="entry name" value="ABC_TRANSPORTER_2"/>
    <property type="match status" value="2"/>
</dbReference>
<dbReference type="InterPro" id="IPR003593">
    <property type="entry name" value="AAA+_ATPase"/>
</dbReference>
<keyword evidence="7" id="KW-1185">Reference proteome</keyword>
<proteinExistence type="predicted"/>
<keyword evidence="3" id="KW-0067">ATP-binding</keyword>
<dbReference type="GO" id="GO:0016887">
    <property type="term" value="F:ATP hydrolysis activity"/>
    <property type="evidence" value="ECO:0007669"/>
    <property type="project" value="InterPro"/>
</dbReference>
<feature type="domain" description="ABC transporter" evidence="5">
    <location>
        <begin position="40"/>
        <end position="370"/>
    </location>
</feature>